<feature type="transmembrane region" description="Helical" evidence="9">
    <location>
        <begin position="40"/>
        <end position="66"/>
    </location>
</feature>
<evidence type="ECO:0000256" key="6">
    <source>
        <dbReference type="ARBA" id="ARBA00022989"/>
    </source>
</evidence>
<keyword evidence="7" id="KW-0625">Polysaccharide transport</keyword>
<evidence type="ECO:0000256" key="8">
    <source>
        <dbReference type="ARBA" id="ARBA00023136"/>
    </source>
</evidence>
<keyword evidence="3" id="KW-0813">Transport</keyword>
<dbReference type="AlphaFoldDB" id="A0A1I0DXT5"/>
<dbReference type="STRING" id="1123402.SAMN02583745_02168"/>
<feature type="transmembrane region" description="Helical" evidence="9">
    <location>
        <begin position="237"/>
        <end position="258"/>
    </location>
</feature>
<feature type="transmembrane region" description="Helical" evidence="9">
    <location>
        <begin position="119"/>
        <end position="140"/>
    </location>
</feature>
<keyword evidence="8 9" id="KW-0472">Membrane</keyword>
<evidence type="ECO:0000256" key="1">
    <source>
        <dbReference type="ARBA" id="ARBA00004651"/>
    </source>
</evidence>
<keyword evidence="12" id="KW-1185">Reference proteome</keyword>
<reference evidence="12" key="1">
    <citation type="submission" date="2016-10" db="EMBL/GenBank/DDBJ databases">
        <authorList>
            <person name="Varghese N."/>
            <person name="Submissions S."/>
        </authorList>
    </citation>
    <scope>NUCLEOTIDE SEQUENCE [LARGE SCALE GENOMIC DNA]</scope>
    <source>
        <strain evidence="12">DSM 18579</strain>
    </source>
</reference>
<feature type="transmembrane region" description="Helical" evidence="9">
    <location>
        <begin position="146"/>
        <end position="174"/>
    </location>
</feature>
<dbReference type="PANTHER" id="PTHR30413">
    <property type="entry name" value="INNER MEMBRANE TRANSPORT PERMEASE"/>
    <property type="match status" value="1"/>
</dbReference>
<keyword evidence="7" id="KW-0762">Sugar transport</keyword>
<evidence type="ECO:0000256" key="4">
    <source>
        <dbReference type="ARBA" id="ARBA00022475"/>
    </source>
</evidence>
<dbReference type="EMBL" id="FOHV01000021">
    <property type="protein sequence ID" value="SET37497.1"/>
    <property type="molecule type" value="Genomic_DNA"/>
</dbReference>
<evidence type="ECO:0000256" key="3">
    <source>
        <dbReference type="ARBA" id="ARBA00022448"/>
    </source>
</evidence>
<dbReference type="GO" id="GO:0005886">
    <property type="term" value="C:plasma membrane"/>
    <property type="evidence" value="ECO:0007669"/>
    <property type="project" value="UniProtKB-SubCell"/>
</dbReference>
<name>A0A1I0DXT5_9GAMM</name>
<dbReference type="PANTHER" id="PTHR30413:SF10">
    <property type="entry name" value="CAPSULE POLYSACCHARIDE EXPORT INNER-MEMBRANE PROTEIN CTRC"/>
    <property type="match status" value="1"/>
</dbReference>
<keyword evidence="6 9" id="KW-1133">Transmembrane helix</keyword>
<evidence type="ECO:0000256" key="5">
    <source>
        <dbReference type="ARBA" id="ARBA00022692"/>
    </source>
</evidence>
<organism evidence="11 12">
    <name type="scientific">Thorsellia anophelis DSM 18579</name>
    <dbReference type="NCBI Taxonomy" id="1123402"/>
    <lineage>
        <taxon>Bacteria</taxon>
        <taxon>Pseudomonadati</taxon>
        <taxon>Pseudomonadota</taxon>
        <taxon>Gammaproteobacteria</taxon>
        <taxon>Enterobacterales</taxon>
        <taxon>Thorselliaceae</taxon>
        <taxon>Thorsellia</taxon>
    </lineage>
</organism>
<protein>
    <submittedName>
        <fullName evidence="11">Lipopolysaccharide transport system permease protein</fullName>
    </submittedName>
</protein>
<evidence type="ECO:0000256" key="9">
    <source>
        <dbReference type="SAM" id="Phobius"/>
    </source>
</evidence>
<feature type="domain" description="ABC-2 type transporter transmembrane" evidence="10">
    <location>
        <begin position="27"/>
        <end position="228"/>
    </location>
</feature>
<keyword evidence="4" id="KW-1003">Cell membrane</keyword>
<evidence type="ECO:0000259" key="10">
    <source>
        <dbReference type="Pfam" id="PF01061"/>
    </source>
</evidence>
<dbReference type="Pfam" id="PF01061">
    <property type="entry name" value="ABC2_membrane"/>
    <property type="match status" value="1"/>
</dbReference>
<gene>
    <name evidence="11" type="ORF">SAMN02583745_02168</name>
</gene>
<dbReference type="GO" id="GO:0015920">
    <property type="term" value="P:lipopolysaccharide transport"/>
    <property type="evidence" value="ECO:0007669"/>
    <property type="project" value="TreeGrafter"/>
</dbReference>
<accession>A0A1I0DXT5</accession>
<sequence length="269" mass="30529">MFDVIALNKALIDIYSSVKNYKISYSLAYYSLKQQYRRTFLGVFWITINLSILITVVGFVFSNILVGDKNAYIISITIGLVFWRFITGMLNDGSVGFIIASPLIKQIPLPLFGHALKVLLRQLIILAHSILLIPIILVITGSPVSLIGIFVYLPIGLILLSLNLLWMALFLGVISTKFRDIVQFTSNMLQLGYYITPIIWIPGMIKDRLPALVLNLNPFYHLIELVRQPLIIGRIEIIHLILALSMLILGWILTLIIFSKYRAKISLWL</sequence>
<feature type="transmembrane region" description="Helical" evidence="9">
    <location>
        <begin position="72"/>
        <end position="99"/>
    </location>
</feature>
<feature type="transmembrane region" description="Helical" evidence="9">
    <location>
        <begin position="186"/>
        <end position="205"/>
    </location>
</feature>
<dbReference type="GO" id="GO:0015774">
    <property type="term" value="P:polysaccharide transport"/>
    <property type="evidence" value="ECO:0007669"/>
    <property type="project" value="UniProtKB-KW"/>
</dbReference>
<evidence type="ECO:0000313" key="11">
    <source>
        <dbReference type="EMBL" id="SET37497.1"/>
    </source>
</evidence>
<comment type="subcellular location">
    <subcellularLocation>
        <location evidence="1">Cell membrane</location>
        <topology evidence="1">Multi-pass membrane protein</topology>
    </subcellularLocation>
</comment>
<keyword evidence="5 9" id="KW-0812">Transmembrane</keyword>
<dbReference type="InterPro" id="IPR013525">
    <property type="entry name" value="ABC2_TM"/>
</dbReference>
<comment type="similarity">
    <text evidence="2">Belongs to the ABC-2 integral membrane protein family.</text>
</comment>
<proteinExistence type="inferred from homology"/>
<dbReference type="GO" id="GO:0140359">
    <property type="term" value="F:ABC-type transporter activity"/>
    <property type="evidence" value="ECO:0007669"/>
    <property type="project" value="InterPro"/>
</dbReference>
<evidence type="ECO:0000256" key="2">
    <source>
        <dbReference type="ARBA" id="ARBA00007783"/>
    </source>
</evidence>
<dbReference type="Proteomes" id="UP000242642">
    <property type="component" value="Unassembled WGS sequence"/>
</dbReference>
<evidence type="ECO:0000313" key="12">
    <source>
        <dbReference type="Proteomes" id="UP000242642"/>
    </source>
</evidence>
<evidence type="ECO:0000256" key="7">
    <source>
        <dbReference type="ARBA" id="ARBA00023047"/>
    </source>
</evidence>